<evidence type="ECO:0008006" key="5">
    <source>
        <dbReference type="Google" id="ProtNLM"/>
    </source>
</evidence>
<dbReference type="Proteomes" id="UP000186104">
    <property type="component" value="Chromosome"/>
</dbReference>
<dbReference type="InterPro" id="IPR019933">
    <property type="entry name" value="DivIVA_domain"/>
</dbReference>
<evidence type="ECO:0000313" key="3">
    <source>
        <dbReference type="EMBL" id="ANI92800.1"/>
    </source>
</evidence>
<organism evidence="3 4">
    <name type="scientific">Dietzia timorensis</name>
    <dbReference type="NCBI Taxonomy" id="499555"/>
    <lineage>
        <taxon>Bacteria</taxon>
        <taxon>Bacillati</taxon>
        <taxon>Actinomycetota</taxon>
        <taxon>Actinomycetes</taxon>
        <taxon>Mycobacteriales</taxon>
        <taxon>Dietziaceae</taxon>
        <taxon>Dietzia</taxon>
    </lineage>
</organism>
<proteinExistence type="predicted"/>
<feature type="transmembrane region" description="Helical" evidence="2">
    <location>
        <begin position="6"/>
        <end position="26"/>
    </location>
</feature>
<evidence type="ECO:0000313" key="4">
    <source>
        <dbReference type="Proteomes" id="UP000186104"/>
    </source>
</evidence>
<name>A0A173LQ98_9ACTN</name>
<evidence type="ECO:0000256" key="1">
    <source>
        <dbReference type="SAM" id="MobiDB-lite"/>
    </source>
</evidence>
<dbReference type="STRING" id="499555.BJL86_2033"/>
<feature type="region of interest" description="Disordered" evidence="1">
    <location>
        <begin position="86"/>
        <end position="107"/>
    </location>
</feature>
<keyword evidence="2" id="KW-0812">Transmembrane</keyword>
<gene>
    <name evidence="3" type="ORF">BJL86_2033</name>
</gene>
<keyword evidence="2" id="KW-1133">Transmembrane helix</keyword>
<evidence type="ECO:0000256" key="2">
    <source>
        <dbReference type="SAM" id="Phobius"/>
    </source>
</evidence>
<dbReference type="EMBL" id="CP015961">
    <property type="protein sequence ID" value="ANI92800.1"/>
    <property type="molecule type" value="Genomic_DNA"/>
</dbReference>
<keyword evidence="4" id="KW-1185">Reference proteome</keyword>
<keyword evidence="2" id="KW-0472">Membrane</keyword>
<protein>
    <recommendedName>
        <fullName evidence="5">DivIVA domain-containing protein</fullName>
    </recommendedName>
</protein>
<dbReference type="NCBIfam" id="TIGR03544">
    <property type="entry name" value="DivI1A_domain"/>
    <property type="match status" value="1"/>
</dbReference>
<accession>A0A173LQ98</accession>
<dbReference type="AlphaFoldDB" id="A0A173LQ98"/>
<dbReference type="OrthoDB" id="3404379at2"/>
<feature type="compositionally biased region" description="Polar residues" evidence="1">
    <location>
        <begin position="88"/>
        <end position="97"/>
    </location>
</feature>
<sequence length="107" mass="11393">MLSVFVYVVGTVVVAAIIFVVAVLLAGRGEPLPPVEAEQTLTRLPQSGVTGDDARDLRFGVRARGYDMAEVDWAIDQLGAEIDRLRANGSTRSGETTESAEDSATRA</sequence>
<dbReference type="RefSeq" id="WP_067475469.1">
    <property type="nucleotide sequence ID" value="NZ_CP015961.1"/>
</dbReference>
<reference evidence="3 4" key="1">
    <citation type="submission" date="2016-06" db="EMBL/GenBank/DDBJ databases">
        <title>Complete genome sequence of a saline-alkali tolerant type strain Dietzia timorensis ID05-A0528T.</title>
        <authorList>
            <person name="Wu X."/>
        </authorList>
    </citation>
    <scope>NUCLEOTIDE SEQUENCE [LARGE SCALE GENOMIC DNA]</scope>
    <source>
        <strain evidence="3 4">ID05-A0528</strain>
    </source>
</reference>
<dbReference type="KEGG" id="dtm:BJL86_2033"/>